<dbReference type="Pfam" id="PF13432">
    <property type="entry name" value="TPR_16"/>
    <property type="match status" value="2"/>
</dbReference>
<dbReference type="InterPro" id="IPR011990">
    <property type="entry name" value="TPR-like_helical_dom_sf"/>
</dbReference>
<dbReference type="RefSeq" id="WP_091242681.1">
    <property type="nucleotide sequence ID" value="NZ_FNAG01000006.1"/>
</dbReference>
<dbReference type="SMART" id="SM00028">
    <property type="entry name" value="TPR"/>
    <property type="match status" value="4"/>
</dbReference>
<evidence type="ECO:0000256" key="1">
    <source>
        <dbReference type="SAM" id="SignalP"/>
    </source>
</evidence>
<dbReference type="SUPFAM" id="SSF48452">
    <property type="entry name" value="TPR-like"/>
    <property type="match status" value="2"/>
</dbReference>
<dbReference type="Proteomes" id="UP000199603">
    <property type="component" value="Unassembled WGS sequence"/>
</dbReference>
<accession>A0A1G6X6Q4</accession>
<gene>
    <name evidence="2" type="ORF">SAMN04488509_10664</name>
</gene>
<reference evidence="2 3" key="1">
    <citation type="submission" date="2016-10" db="EMBL/GenBank/DDBJ databases">
        <authorList>
            <person name="de Groot N.N."/>
        </authorList>
    </citation>
    <scope>NUCLEOTIDE SEQUENCE [LARGE SCALE GENOMIC DNA]</scope>
    <source>
        <strain evidence="2 3">DSM 16957</strain>
    </source>
</reference>
<feature type="signal peptide" evidence="1">
    <location>
        <begin position="1"/>
        <end position="19"/>
    </location>
</feature>
<keyword evidence="3" id="KW-1185">Reference proteome</keyword>
<keyword evidence="1" id="KW-0732">Signal</keyword>
<protein>
    <submittedName>
        <fullName evidence="2">Tetratricopeptide repeat-containing protein</fullName>
    </submittedName>
</protein>
<organism evidence="2 3">
    <name type="scientific">Aquimonas voraii</name>
    <dbReference type="NCBI Taxonomy" id="265719"/>
    <lineage>
        <taxon>Bacteria</taxon>
        <taxon>Pseudomonadati</taxon>
        <taxon>Pseudomonadota</taxon>
        <taxon>Gammaproteobacteria</taxon>
        <taxon>Lysobacterales</taxon>
        <taxon>Lysobacteraceae</taxon>
        <taxon>Aquimonas</taxon>
    </lineage>
</organism>
<evidence type="ECO:0000313" key="3">
    <source>
        <dbReference type="Proteomes" id="UP000199603"/>
    </source>
</evidence>
<feature type="chain" id="PRO_5011643424" evidence="1">
    <location>
        <begin position="20"/>
        <end position="381"/>
    </location>
</feature>
<dbReference type="STRING" id="265719.SAMN04488509_10664"/>
<sequence>MSHLPVLALLLALSLTAIAQDTSSDEVDYVELAALLMRDGEAARAAEALARVDLSVEGIDLAKYHTVRGLIALEQQQLETAAEAFDAAVGAGQAEPMIHLYRAQAYFGLERYEQAVQALDEAGETVNGISGAWLLRAHAQWMQGQRQAALDTLSEAGDRFPGNLGFQRRQVFYLVEAGLYAEAAELGRDYLNRGEPKAEDYAAIGTALRRSKSFEEALRFLEAARLKFPDNGAIARALAQTWLESGKPLAAAEVMAAQAEREPELLVEAAELYRRAGQTARALNLNARVEDGERKLKQRVGLLIAARKYAEVTALEGALRRAGLWDDEDLRYALAYAWYRLGQFERVEGHLQVLTRPELFRRATELRRLMQECADTPWACA</sequence>
<dbReference type="OrthoDB" id="7057973at2"/>
<name>A0A1G6X6Q4_9GAMM</name>
<proteinExistence type="predicted"/>
<dbReference type="Gene3D" id="1.25.40.10">
    <property type="entry name" value="Tetratricopeptide repeat domain"/>
    <property type="match status" value="3"/>
</dbReference>
<evidence type="ECO:0000313" key="2">
    <source>
        <dbReference type="EMBL" id="SDD73754.1"/>
    </source>
</evidence>
<dbReference type="EMBL" id="FNAG01000006">
    <property type="protein sequence ID" value="SDD73754.1"/>
    <property type="molecule type" value="Genomic_DNA"/>
</dbReference>
<dbReference type="InterPro" id="IPR019734">
    <property type="entry name" value="TPR_rpt"/>
</dbReference>
<dbReference type="AlphaFoldDB" id="A0A1G6X6Q4"/>